<dbReference type="EMBL" id="BQKI01000003">
    <property type="protein sequence ID" value="GJM90078.1"/>
    <property type="molecule type" value="Genomic_DNA"/>
</dbReference>
<evidence type="ECO:0000313" key="5">
    <source>
        <dbReference type="Proteomes" id="UP001054889"/>
    </source>
</evidence>
<reference evidence="4" key="1">
    <citation type="journal article" date="2018" name="DNA Res.">
        <title>Multiple hybrid de novo genome assembly of finger millet, an orphan allotetraploid crop.</title>
        <authorList>
            <person name="Hatakeyama M."/>
            <person name="Aluri S."/>
            <person name="Balachadran M.T."/>
            <person name="Sivarajan S.R."/>
            <person name="Patrignani A."/>
            <person name="Gruter S."/>
            <person name="Poveda L."/>
            <person name="Shimizu-Inatsugi R."/>
            <person name="Baeten J."/>
            <person name="Francoijs K.J."/>
            <person name="Nataraja K.N."/>
            <person name="Reddy Y.A.N."/>
            <person name="Phadnis S."/>
            <person name="Ravikumar R.L."/>
            <person name="Schlapbach R."/>
            <person name="Sreeman S.M."/>
            <person name="Shimizu K.K."/>
        </authorList>
    </citation>
    <scope>NUCLEOTIDE SEQUENCE</scope>
</reference>
<dbReference type="Pfam" id="PF00280">
    <property type="entry name" value="potato_inhibit"/>
    <property type="match status" value="1"/>
</dbReference>
<accession>A0AAV5BWW1</accession>
<sequence length="125" mass="13752">MPAASRSMLGDDDLKKKTSWPEVVGLADKRWILFNSLQVKGEEIARWIRGERQDDMSTPKTSWPEVVGWPATAAVMQINKDRPGVSIEVIPVGTTVQPGYNPGRVRVFFDAGNSRGLVAETPMVG</sequence>
<name>A0AAV5BWW1_ELECO</name>
<evidence type="ECO:0000256" key="1">
    <source>
        <dbReference type="ARBA" id="ARBA00008210"/>
    </source>
</evidence>
<evidence type="ECO:0000313" key="4">
    <source>
        <dbReference type="EMBL" id="GJM90078.1"/>
    </source>
</evidence>
<dbReference type="AlphaFoldDB" id="A0AAV5BWW1"/>
<dbReference type="PANTHER" id="PTHR33091">
    <property type="entry name" value="PROTEIN, PUTATIVE, EXPRESSED-RELATED"/>
    <property type="match status" value="1"/>
</dbReference>
<comment type="similarity">
    <text evidence="1">Belongs to the protease inhibitor I13 (potato type I serine protease inhibitor) family.</text>
</comment>
<evidence type="ECO:0008006" key="6">
    <source>
        <dbReference type="Google" id="ProtNLM"/>
    </source>
</evidence>
<dbReference type="SUPFAM" id="SSF54654">
    <property type="entry name" value="CI-2 family of serine protease inhibitors"/>
    <property type="match status" value="1"/>
</dbReference>
<proteinExistence type="inferred from homology"/>
<reference evidence="4" key="2">
    <citation type="submission" date="2021-12" db="EMBL/GenBank/DDBJ databases">
        <title>Resequencing data analysis of finger millet.</title>
        <authorList>
            <person name="Hatakeyama M."/>
            <person name="Aluri S."/>
            <person name="Balachadran M.T."/>
            <person name="Sivarajan S.R."/>
            <person name="Poveda L."/>
            <person name="Shimizu-Inatsugi R."/>
            <person name="Schlapbach R."/>
            <person name="Sreeman S.M."/>
            <person name="Shimizu K.K."/>
        </authorList>
    </citation>
    <scope>NUCLEOTIDE SEQUENCE</scope>
</reference>
<gene>
    <name evidence="4" type="primary">ga06323</name>
    <name evidence="4" type="ORF">PR202_ga06323</name>
</gene>
<dbReference type="Proteomes" id="UP001054889">
    <property type="component" value="Unassembled WGS sequence"/>
</dbReference>
<keyword evidence="5" id="KW-1185">Reference proteome</keyword>
<dbReference type="GO" id="GO:0009611">
    <property type="term" value="P:response to wounding"/>
    <property type="evidence" value="ECO:0007669"/>
    <property type="project" value="InterPro"/>
</dbReference>
<dbReference type="InterPro" id="IPR036354">
    <property type="entry name" value="Prot_inh_pot1_sf"/>
</dbReference>
<dbReference type="PROSITE" id="PS00285">
    <property type="entry name" value="POTATO_INHIBITOR"/>
    <property type="match status" value="1"/>
</dbReference>
<dbReference type="PANTHER" id="PTHR33091:SF3">
    <property type="entry name" value="OS02G0123900 PROTEIN"/>
    <property type="match status" value="1"/>
</dbReference>
<dbReference type="InterPro" id="IPR000864">
    <property type="entry name" value="Prot_inh_pot1"/>
</dbReference>
<dbReference type="PRINTS" id="PR00292">
    <property type="entry name" value="POTATOINHBTR"/>
</dbReference>
<dbReference type="Gene3D" id="3.30.10.10">
    <property type="entry name" value="Trypsin Inhibitor V, subunit A"/>
    <property type="match status" value="1"/>
</dbReference>
<comment type="caution">
    <text evidence="4">The sequence shown here is derived from an EMBL/GenBank/DDBJ whole genome shotgun (WGS) entry which is preliminary data.</text>
</comment>
<dbReference type="GO" id="GO:0004867">
    <property type="term" value="F:serine-type endopeptidase inhibitor activity"/>
    <property type="evidence" value="ECO:0007669"/>
    <property type="project" value="UniProtKB-KW"/>
</dbReference>
<evidence type="ECO:0000256" key="2">
    <source>
        <dbReference type="ARBA" id="ARBA00022690"/>
    </source>
</evidence>
<keyword evidence="2" id="KW-0646">Protease inhibitor</keyword>
<evidence type="ECO:0000256" key="3">
    <source>
        <dbReference type="ARBA" id="ARBA00022900"/>
    </source>
</evidence>
<keyword evidence="3" id="KW-0722">Serine protease inhibitor</keyword>
<organism evidence="4 5">
    <name type="scientific">Eleusine coracana subsp. coracana</name>
    <dbReference type="NCBI Taxonomy" id="191504"/>
    <lineage>
        <taxon>Eukaryota</taxon>
        <taxon>Viridiplantae</taxon>
        <taxon>Streptophyta</taxon>
        <taxon>Embryophyta</taxon>
        <taxon>Tracheophyta</taxon>
        <taxon>Spermatophyta</taxon>
        <taxon>Magnoliopsida</taxon>
        <taxon>Liliopsida</taxon>
        <taxon>Poales</taxon>
        <taxon>Poaceae</taxon>
        <taxon>PACMAD clade</taxon>
        <taxon>Chloridoideae</taxon>
        <taxon>Cynodonteae</taxon>
        <taxon>Eleusininae</taxon>
        <taxon>Eleusine</taxon>
    </lineage>
</organism>
<protein>
    <recommendedName>
        <fullName evidence="6">Subtilisin inhibitor 1</fullName>
    </recommendedName>
</protein>